<feature type="transmembrane region" description="Helical" evidence="2">
    <location>
        <begin position="12"/>
        <end position="31"/>
    </location>
</feature>
<sequence>MGRYTSQRKSWTLLLVLVQVVGVVTLPLWLWTWTVSALSQADFVVVLGAEVTSSVVPLSPFPPNETREMGKKSLNGEGDKSPEGEEVVSSSLSGVTTEENIIFLPTAMKLASPPECHPVYAFDTVGPYRQEEAKSRPKEKIYYYRETDTNEEEESILTKDEFGLVCFTKMINCSVPATATAASRKTPNCVYFSKEFCTRKYGGMKWKGSVCPTTLINQQDYKCKLRALGDVGGVEVAGTTNGKNKTLNCRNSEALCLGLKPPFHTRSGSSDRNPPTQTMCLCPLGYTGPACSRMDIDLFHLDLLHNVDLRNILLKYQQKDRYFIGVTLLFLLVVTLTSVLLIVAGCSFLCSRLPNFLKTMKQLTSDIPYFSRPRASHRQSSTPHRNHHTQTEEQGVEIEDTIKGGSHRNQNTRGASSILCQMSSRMVTMCQSCLNRREEGEEDEDYYDSDLELRFHRARMERRQRLSQRGRVSV</sequence>
<dbReference type="EMBL" id="LNIX01000002">
    <property type="protein sequence ID" value="OXA59946.1"/>
    <property type="molecule type" value="Genomic_DNA"/>
</dbReference>
<keyword evidence="2" id="KW-0812">Transmembrane</keyword>
<feature type="transmembrane region" description="Helical" evidence="2">
    <location>
        <begin position="322"/>
        <end position="344"/>
    </location>
</feature>
<feature type="region of interest" description="Disordered" evidence="1">
    <location>
        <begin position="372"/>
        <end position="396"/>
    </location>
</feature>
<keyword evidence="2" id="KW-0472">Membrane</keyword>
<evidence type="ECO:0008006" key="5">
    <source>
        <dbReference type="Google" id="ProtNLM"/>
    </source>
</evidence>
<evidence type="ECO:0000256" key="2">
    <source>
        <dbReference type="SAM" id="Phobius"/>
    </source>
</evidence>
<accession>A0A226ETL4</accession>
<gene>
    <name evidence="3" type="ORF">Fcan01_04364</name>
</gene>
<organism evidence="3 4">
    <name type="scientific">Folsomia candida</name>
    <name type="common">Springtail</name>
    <dbReference type="NCBI Taxonomy" id="158441"/>
    <lineage>
        <taxon>Eukaryota</taxon>
        <taxon>Metazoa</taxon>
        <taxon>Ecdysozoa</taxon>
        <taxon>Arthropoda</taxon>
        <taxon>Hexapoda</taxon>
        <taxon>Collembola</taxon>
        <taxon>Entomobryomorpha</taxon>
        <taxon>Isotomoidea</taxon>
        <taxon>Isotomidae</taxon>
        <taxon>Proisotominae</taxon>
        <taxon>Folsomia</taxon>
    </lineage>
</organism>
<keyword evidence="2" id="KW-1133">Transmembrane helix</keyword>
<evidence type="ECO:0000313" key="4">
    <source>
        <dbReference type="Proteomes" id="UP000198287"/>
    </source>
</evidence>
<feature type="region of interest" description="Disordered" evidence="1">
    <location>
        <begin position="57"/>
        <end position="93"/>
    </location>
</feature>
<dbReference type="AlphaFoldDB" id="A0A226ETL4"/>
<protein>
    <recommendedName>
        <fullName evidence="5">EGF-like domain-containing protein</fullName>
    </recommendedName>
</protein>
<proteinExistence type="predicted"/>
<evidence type="ECO:0000256" key="1">
    <source>
        <dbReference type="SAM" id="MobiDB-lite"/>
    </source>
</evidence>
<reference evidence="3 4" key="1">
    <citation type="submission" date="2015-12" db="EMBL/GenBank/DDBJ databases">
        <title>The genome of Folsomia candida.</title>
        <authorList>
            <person name="Faddeeva A."/>
            <person name="Derks M.F."/>
            <person name="Anvar Y."/>
            <person name="Smit S."/>
            <person name="Van Straalen N."/>
            <person name="Roelofs D."/>
        </authorList>
    </citation>
    <scope>NUCLEOTIDE SEQUENCE [LARGE SCALE GENOMIC DNA]</scope>
    <source>
        <strain evidence="3 4">VU population</strain>
        <tissue evidence="3">Whole body</tissue>
    </source>
</reference>
<name>A0A226ETL4_FOLCA</name>
<keyword evidence="4" id="KW-1185">Reference proteome</keyword>
<comment type="caution">
    <text evidence="3">The sequence shown here is derived from an EMBL/GenBank/DDBJ whole genome shotgun (WGS) entry which is preliminary data.</text>
</comment>
<evidence type="ECO:0000313" key="3">
    <source>
        <dbReference type="EMBL" id="OXA59946.1"/>
    </source>
</evidence>
<dbReference type="Proteomes" id="UP000198287">
    <property type="component" value="Unassembled WGS sequence"/>
</dbReference>